<reference evidence="1" key="1">
    <citation type="journal article" date="2020" name="bioRxiv">
        <title>Comparative genomics of Chlamydomonas.</title>
        <authorList>
            <person name="Craig R.J."/>
            <person name="Hasan A.R."/>
            <person name="Ness R.W."/>
            <person name="Keightley P.D."/>
        </authorList>
    </citation>
    <scope>NUCLEOTIDE SEQUENCE</scope>
    <source>
        <strain evidence="1">SAG 7.73</strain>
    </source>
</reference>
<gene>
    <name evidence="1" type="ORF">HXX76_007675</name>
</gene>
<protein>
    <submittedName>
        <fullName evidence="1">Uncharacterized protein</fullName>
    </submittedName>
</protein>
<accession>A0A835T9C8</accession>
<name>A0A835T9C8_CHLIN</name>
<comment type="caution">
    <text evidence="1">The sequence shown here is derived from an EMBL/GenBank/DDBJ whole genome shotgun (WGS) entry which is preliminary data.</text>
</comment>
<proteinExistence type="predicted"/>
<dbReference type="AlphaFoldDB" id="A0A835T9C8"/>
<dbReference type="Proteomes" id="UP000650467">
    <property type="component" value="Unassembled WGS sequence"/>
</dbReference>
<evidence type="ECO:0000313" key="1">
    <source>
        <dbReference type="EMBL" id="KAG2434790.1"/>
    </source>
</evidence>
<dbReference type="EMBL" id="JAEHOC010000016">
    <property type="protein sequence ID" value="KAG2434790.1"/>
    <property type="molecule type" value="Genomic_DNA"/>
</dbReference>
<keyword evidence="2" id="KW-1185">Reference proteome</keyword>
<evidence type="ECO:0000313" key="2">
    <source>
        <dbReference type="Proteomes" id="UP000650467"/>
    </source>
</evidence>
<organism evidence="1 2">
    <name type="scientific">Chlamydomonas incerta</name>
    <dbReference type="NCBI Taxonomy" id="51695"/>
    <lineage>
        <taxon>Eukaryota</taxon>
        <taxon>Viridiplantae</taxon>
        <taxon>Chlorophyta</taxon>
        <taxon>core chlorophytes</taxon>
        <taxon>Chlorophyceae</taxon>
        <taxon>CS clade</taxon>
        <taxon>Chlamydomonadales</taxon>
        <taxon>Chlamydomonadaceae</taxon>
        <taxon>Chlamydomonas</taxon>
    </lineage>
</organism>
<sequence>MATSSQLAKTAEASQQSARAAGDAVAELRHIHGIADKLLAGQATALEHSEALLAGQEELRREMGGVKAELAALRRMERTACLQRAREYAVKYGHTDRRLMDSILGNLIRGHTKLSLAGTLSSSDMHRLQGIVDELEGLTGLRFVLDKEYVLSEQQQ</sequence>